<dbReference type="Proteomes" id="UP000199524">
    <property type="component" value="Chromosome I"/>
</dbReference>
<dbReference type="RefSeq" id="WP_090206413.1">
    <property type="nucleotide sequence ID" value="NZ_LT629777.1"/>
</dbReference>
<dbReference type="InterPro" id="IPR006190">
    <property type="entry name" value="SAF_AFP_Neu5Ac"/>
</dbReference>
<dbReference type="PROSITE" id="PS50844">
    <property type="entry name" value="AFP_LIKE"/>
    <property type="match status" value="1"/>
</dbReference>
<dbReference type="GeneID" id="300208150"/>
<dbReference type="Pfam" id="PF08666">
    <property type="entry name" value="SAF"/>
    <property type="match status" value="1"/>
</dbReference>
<dbReference type="SUPFAM" id="SSF51269">
    <property type="entry name" value="AFP III-like domain"/>
    <property type="match status" value="1"/>
</dbReference>
<gene>
    <name evidence="2" type="ORF">SAMN05216598_3206</name>
</gene>
<dbReference type="GO" id="GO:0016051">
    <property type="term" value="P:carbohydrate biosynthetic process"/>
    <property type="evidence" value="ECO:0007669"/>
    <property type="project" value="InterPro"/>
</dbReference>
<dbReference type="InterPro" id="IPR013974">
    <property type="entry name" value="SAF"/>
</dbReference>
<dbReference type="AlphaFoldDB" id="A0A1H1W324"/>
<reference evidence="3" key="1">
    <citation type="submission" date="2016-10" db="EMBL/GenBank/DDBJ databases">
        <authorList>
            <person name="Varghese N."/>
            <person name="Submissions S."/>
        </authorList>
    </citation>
    <scope>NUCLEOTIDE SEQUENCE [LARGE SCALE GENOMIC DNA]</scope>
    <source>
        <strain evidence="3">ATCC 23835</strain>
    </source>
</reference>
<organism evidence="2 3">
    <name type="scientific">Pseudomonas asplenii</name>
    <dbReference type="NCBI Taxonomy" id="53407"/>
    <lineage>
        <taxon>Bacteria</taxon>
        <taxon>Pseudomonadati</taxon>
        <taxon>Pseudomonadota</taxon>
        <taxon>Gammaproteobacteria</taxon>
        <taxon>Pseudomonadales</taxon>
        <taxon>Pseudomonadaceae</taxon>
        <taxon>Pseudomonas</taxon>
    </lineage>
</organism>
<feature type="domain" description="AFP-like" evidence="1">
    <location>
        <begin position="294"/>
        <end position="350"/>
    </location>
</feature>
<dbReference type="InterPro" id="IPR051690">
    <property type="entry name" value="PseI-like"/>
</dbReference>
<protein>
    <submittedName>
        <fullName evidence="2">N-acetylneuraminate synthase</fullName>
    </submittedName>
</protein>
<accession>A0A1H1W324</accession>
<keyword evidence="3" id="KW-1185">Reference proteome</keyword>
<sequence>MTSFKIGQRVIGPDAPPFVIAEMSGNHNQSLEVALQIVEAAAKAGAHALKLQTYTADTMTLDLAEGEFFIKDPGSLWAGSSLYELYEKAHTPWEWHAPIFARAKALGMLAFSTPFDETAVDFLESLDVPAYKIASFENTDLPLIRRVAATGKPLIISTGMASVAELDETVRAARAAGCRDLVLLKCTSTYPASPLNSHIRTIAHLQQLFGCQVGLSDHSMGVGVAVAAVALGATVVEKHFTLDRAAGGVDASFSLEPAELASLVVETERAWQALGQVRYGATEAEQKSLVYRRSLYVVQDVAKGEPFTAQNVRAIRPGLGLAPKHVDAVLGRNARVALKRGTPLVWSAIE</sequence>
<dbReference type="InterPro" id="IPR057736">
    <property type="entry name" value="SAF_PseI/NeuA/NeuB"/>
</dbReference>
<dbReference type="SMART" id="SM00858">
    <property type="entry name" value="SAF"/>
    <property type="match status" value="1"/>
</dbReference>
<dbReference type="Gene3D" id="3.90.1210.10">
    <property type="entry name" value="Antifreeze-like/N-acetylneuraminic acid synthase C-terminal domain"/>
    <property type="match status" value="1"/>
</dbReference>
<name>A0A1H1W324_9PSED</name>
<dbReference type="Pfam" id="PF03102">
    <property type="entry name" value="NeuB"/>
    <property type="match status" value="1"/>
</dbReference>
<dbReference type="PANTHER" id="PTHR42966">
    <property type="entry name" value="N-ACETYLNEURAMINATE SYNTHASE"/>
    <property type="match status" value="1"/>
</dbReference>
<dbReference type="InterPro" id="IPR013785">
    <property type="entry name" value="Aldolase_TIM"/>
</dbReference>
<dbReference type="CDD" id="cd11615">
    <property type="entry name" value="SAF_NeuB_like"/>
    <property type="match status" value="1"/>
</dbReference>
<dbReference type="Gene3D" id="3.20.20.70">
    <property type="entry name" value="Aldolase class I"/>
    <property type="match status" value="1"/>
</dbReference>
<evidence type="ECO:0000313" key="2">
    <source>
        <dbReference type="EMBL" id="SDS90896.1"/>
    </source>
</evidence>
<dbReference type="InterPro" id="IPR020030">
    <property type="entry name" value="Pseudaminic_synth_PseI"/>
</dbReference>
<dbReference type="SUPFAM" id="SSF51569">
    <property type="entry name" value="Aldolase"/>
    <property type="match status" value="1"/>
</dbReference>
<dbReference type="PANTHER" id="PTHR42966:SF2">
    <property type="entry name" value="PSEUDAMINIC ACID SYNTHASE"/>
    <property type="match status" value="1"/>
</dbReference>
<proteinExistence type="predicted"/>
<dbReference type="GO" id="GO:0047444">
    <property type="term" value="F:N-acylneuraminate-9-phosphate synthase activity"/>
    <property type="evidence" value="ECO:0007669"/>
    <property type="project" value="TreeGrafter"/>
</dbReference>
<dbReference type="InterPro" id="IPR036732">
    <property type="entry name" value="AFP_Neu5c_C_sf"/>
</dbReference>
<dbReference type="InterPro" id="IPR013132">
    <property type="entry name" value="PseI/NeuA/B-like_N"/>
</dbReference>
<dbReference type="NCBIfam" id="TIGR03586">
    <property type="entry name" value="PseI"/>
    <property type="match status" value="1"/>
</dbReference>
<dbReference type="EMBL" id="LT629777">
    <property type="protein sequence ID" value="SDS90896.1"/>
    <property type="molecule type" value="Genomic_DNA"/>
</dbReference>
<evidence type="ECO:0000313" key="3">
    <source>
        <dbReference type="Proteomes" id="UP000199524"/>
    </source>
</evidence>
<evidence type="ECO:0000259" key="1">
    <source>
        <dbReference type="PROSITE" id="PS50844"/>
    </source>
</evidence>